<dbReference type="Proteomes" id="UP000030595">
    <property type="component" value="Unassembled WGS sequence"/>
</dbReference>
<evidence type="ECO:0000313" key="3">
    <source>
        <dbReference type="Proteomes" id="UP000030595"/>
    </source>
</evidence>
<dbReference type="Pfam" id="PF13593">
    <property type="entry name" value="SBF_like"/>
    <property type="match status" value="1"/>
</dbReference>
<proteinExistence type="predicted"/>
<dbReference type="RefSeq" id="WP_036172659.1">
    <property type="nucleotide sequence ID" value="NZ_AVCZ01000004.1"/>
</dbReference>
<dbReference type="InterPro" id="IPR004710">
    <property type="entry name" value="Bilac:Na_transpt"/>
</dbReference>
<organism evidence="2 3">
    <name type="scientific">Ureibacillus massiliensis 4400831 = CIP 108448 = CCUG 49529</name>
    <dbReference type="NCBI Taxonomy" id="1211035"/>
    <lineage>
        <taxon>Bacteria</taxon>
        <taxon>Bacillati</taxon>
        <taxon>Bacillota</taxon>
        <taxon>Bacilli</taxon>
        <taxon>Bacillales</taxon>
        <taxon>Caryophanaceae</taxon>
        <taxon>Ureibacillus</taxon>
    </lineage>
</organism>
<keyword evidence="1" id="KW-0812">Transmembrane</keyword>
<dbReference type="eggNOG" id="COG0385">
    <property type="taxonomic scope" value="Bacteria"/>
</dbReference>
<comment type="caution">
    <text evidence="2">The sequence shown here is derived from an EMBL/GenBank/DDBJ whole genome shotgun (WGS) entry which is preliminary data.</text>
</comment>
<feature type="transmembrane region" description="Helical" evidence="1">
    <location>
        <begin position="97"/>
        <end position="118"/>
    </location>
</feature>
<reference evidence="2 3" key="1">
    <citation type="submission" date="2014-02" db="EMBL/GenBank/DDBJ databases">
        <title>Draft genome sequence of Lysinibacillus massiliensis CCUG 49529.</title>
        <authorList>
            <person name="Zhang F."/>
            <person name="Wang G."/>
            <person name="Zhang L."/>
        </authorList>
    </citation>
    <scope>NUCLEOTIDE SEQUENCE [LARGE SCALE GENOMIC DNA]</scope>
    <source>
        <strain evidence="2 3">CCUG 49529</strain>
    </source>
</reference>
<name>A0A0A3JXK8_9BACL</name>
<feature type="transmembrane region" description="Helical" evidence="1">
    <location>
        <begin position="256"/>
        <end position="279"/>
    </location>
</feature>
<feature type="transmembrane region" description="Helical" evidence="1">
    <location>
        <begin position="200"/>
        <end position="218"/>
    </location>
</feature>
<dbReference type="InterPro" id="IPR016833">
    <property type="entry name" value="Put_Na-Bile_cotransptr"/>
</dbReference>
<dbReference type="OrthoDB" id="1551454at2"/>
<dbReference type="AlphaFoldDB" id="A0A0A3JXK8"/>
<evidence type="ECO:0000313" key="2">
    <source>
        <dbReference type="EMBL" id="KGR91737.1"/>
    </source>
</evidence>
<gene>
    <name evidence="2" type="ORF">CD30_03940</name>
</gene>
<feature type="transmembrane region" description="Helical" evidence="1">
    <location>
        <begin position="224"/>
        <end position="244"/>
    </location>
</feature>
<keyword evidence="1" id="KW-1133">Transmembrane helix</keyword>
<dbReference type="PANTHER" id="PTHR10361:SF28">
    <property type="entry name" value="P3 PROTEIN-RELATED"/>
    <property type="match status" value="1"/>
</dbReference>
<accession>A0A0A3JXK8</accession>
<keyword evidence="1" id="KW-0472">Membrane</keyword>
<dbReference type="EMBL" id="JPVQ01000004">
    <property type="protein sequence ID" value="KGR91737.1"/>
    <property type="molecule type" value="Genomic_DNA"/>
</dbReference>
<feature type="transmembrane region" description="Helical" evidence="1">
    <location>
        <begin position="160"/>
        <end position="179"/>
    </location>
</feature>
<feature type="transmembrane region" description="Helical" evidence="1">
    <location>
        <begin position="12"/>
        <end position="28"/>
    </location>
</feature>
<feature type="transmembrane region" description="Helical" evidence="1">
    <location>
        <begin position="285"/>
        <end position="305"/>
    </location>
</feature>
<feature type="transmembrane region" description="Helical" evidence="1">
    <location>
        <begin position="125"/>
        <end position="148"/>
    </location>
</feature>
<dbReference type="Gene3D" id="1.20.1530.20">
    <property type="match status" value="1"/>
</dbReference>
<dbReference type="PANTHER" id="PTHR10361">
    <property type="entry name" value="SODIUM-BILE ACID COTRANSPORTER"/>
    <property type="match status" value="1"/>
</dbReference>
<feature type="transmembrane region" description="Helical" evidence="1">
    <location>
        <begin position="34"/>
        <end position="54"/>
    </location>
</feature>
<dbReference type="InterPro" id="IPR038770">
    <property type="entry name" value="Na+/solute_symporter_sf"/>
</dbReference>
<feature type="transmembrane region" description="Helical" evidence="1">
    <location>
        <begin position="66"/>
        <end position="85"/>
    </location>
</feature>
<evidence type="ECO:0008006" key="4">
    <source>
        <dbReference type="Google" id="ProtNLM"/>
    </source>
</evidence>
<sequence length="328" mass="36532">MLEQINSRLQKLMPVLTPLSLVIGVFLEEVGSQVMFLVPWIFAFMTLASSLSLNLQGLKSFIKYPWVILASIAFLHILMPLWAYLVSSFFFHDQFLTLGFILSVAVPTGVTSFIWISICKGHLTLGLSIILIDTLIAPLVMPTLVHIVVGQAVEIDTLSLMVDLLWMIVLPSIVGLILNEYTKGRIEKTLGKTLAPFQKISLFLIVMINSSVIAPYLKNITWDIIAIILVVLFISISGYVFCLVTGHFLWREESIVTSFVFAGGMRNIAVGVVIASTYFPAKVAMPVVFGMMFQQVLAAQFSRVIEIYKEKYTRTSVEAMESSTIHKG</sequence>
<evidence type="ECO:0000256" key="1">
    <source>
        <dbReference type="SAM" id="Phobius"/>
    </source>
</evidence>
<keyword evidence="3" id="KW-1185">Reference proteome</keyword>
<protein>
    <recommendedName>
        <fullName evidence="4">Bile acid:sodium symporter</fullName>
    </recommendedName>
</protein>